<dbReference type="InterPro" id="IPR001789">
    <property type="entry name" value="Sig_transdc_resp-reg_receiver"/>
</dbReference>
<dbReference type="GO" id="GO:0006355">
    <property type="term" value="P:regulation of DNA-templated transcription"/>
    <property type="evidence" value="ECO:0007669"/>
    <property type="project" value="InterPro"/>
</dbReference>
<evidence type="ECO:0000256" key="3">
    <source>
        <dbReference type="PROSITE-ProRule" id="PRU00169"/>
    </source>
</evidence>
<evidence type="ECO:0000313" key="6">
    <source>
        <dbReference type="EMBL" id="NEA28731.1"/>
    </source>
</evidence>
<dbReference type="GO" id="GO:0000160">
    <property type="term" value="P:phosphorelay signal transduction system"/>
    <property type="evidence" value="ECO:0007669"/>
    <property type="project" value="InterPro"/>
</dbReference>
<dbReference type="InterPro" id="IPR011006">
    <property type="entry name" value="CheY-like_superfamily"/>
</dbReference>
<name>A0A6L9QTL9_9ACTN</name>
<dbReference type="CDD" id="cd06170">
    <property type="entry name" value="LuxR_C_like"/>
    <property type="match status" value="1"/>
</dbReference>
<reference evidence="6 7" key="1">
    <citation type="submission" date="2020-01" db="EMBL/GenBank/DDBJ databases">
        <title>Insect and environment-associated Actinomycetes.</title>
        <authorList>
            <person name="Currrie C."/>
            <person name="Chevrette M."/>
            <person name="Carlson C."/>
            <person name="Stubbendieck R."/>
            <person name="Wendt-Pienkowski E."/>
        </authorList>
    </citation>
    <scope>NUCLEOTIDE SEQUENCE [LARGE SCALE GENOMIC DNA]</scope>
    <source>
        <strain evidence="6 7">SID10258</strain>
    </source>
</reference>
<evidence type="ECO:0000256" key="1">
    <source>
        <dbReference type="ARBA" id="ARBA00022553"/>
    </source>
</evidence>
<accession>A0A6L9QTL9</accession>
<dbReference type="CDD" id="cd17535">
    <property type="entry name" value="REC_NarL-like"/>
    <property type="match status" value="1"/>
</dbReference>
<dbReference type="PRINTS" id="PR00038">
    <property type="entry name" value="HTHLUXR"/>
</dbReference>
<dbReference type="PROSITE" id="PS50043">
    <property type="entry name" value="HTH_LUXR_2"/>
    <property type="match status" value="1"/>
</dbReference>
<dbReference type="Pfam" id="PF00072">
    <property type="entry name" value="Response_reg"/>
    <property type="match status" value="1"/>
</dbReference>
<evidence type="ECO:0000256" key="2">
    <source>
        <dbReference type="ARBA" id="ARBA00023125"/>
    </source>
</evidence>
<dbReference type="EMBL" id="JAAGLI010001087">
    <property type="protein sequence ID" value="NEA28731.1"/>
    <property type="molecule type" value="Genomic_DNA"/>
</dbReference>
<organism evidence="6 7">
    <name type="scientific">Actinomadura bangladeshensis</name>
    <dbReference type="NCBI Taxonomy" id="453573"/>
    <lineage>
        <taxon>Bacteria</taxon>
        <taxon>Bacillati</taxon>
        <taxon>Actinomycetota</taxon>
        <taxon>Actinomycetes</taxon>
        <taxon>Streptosporangiales</taxon>
        <taxon>Thermomonosporaceae</taxon>
        <taxon>Actinomadura</taxon>
    </lineage>
</organism>
<dbReference type="Proteomes" id="UP000475532">
    <property type="component" value="Unassembled WGS sequence"/>
</dbReference>
<dbReference type="SMART" id="SM00421">
    <property type="entry name" value="HTH_LUXR"/>
    <property type="match status" value="1"/>
</dbReference>
<dbReference type="PANTHER" id="PTHR43214">
    <property type="entry name" value="TWO-COMPONENT RESPONSE REGULATOR"/>
    <property type="match status" value="1"/>
</dbReference>
<dbReference type="PROSITE" id="PS00622">
    <property type="entry name" value="HTH_LUXR_1"/>
    <property type="match status" value="1"/>
</dbReference>
<evidence type="ECO:0000259" key="5">
    <source>
        <dbReference type="PROSITE" id="PS50110"/>
    </source>
</evidence>
<comment type="caution">
    <text evidence="6">The sequence shown here is derived from an EMBL/GenBank/DDBJ whole genome shotgun (WGS) entry which is preliminary data.</text>
</comment>
<feature type="modified residue" description="4-aspartylphosphate" evidence="3">
    <location>
        <position position="61"/>
    </location>
</feature>
<dbReference type="RefSeq" id="WP_163063246.1">
    <property type="nucleotide sequence ID" value="NZ_JAAGLI010001087.1"/>
</dbReference>
<dbReference type="SUPFAM" id="SSF52172">
    <property type="entry name" value="CheY-like"/>
    <property type="match status" value="1"/>
</dbReference>
<dbReference type="Gene3D" id="3.40.50.2300">
    <property type="match status" value="1"/>
</dbReference>
<keyword evidence="2" id="KW-0238">DNA-binding</keyword>
<dbReference type="PANTHER" id="PTHR43214:SF42">
    <property type="entry name" value="TRANSCRIPTIONAL REGULATORY PROTEIN DESR"/>
    <property type="match status" value="1"/>
</dbReference>
<keyword evidence="1 3" id="KW-0597">Phosphoprotein</keyword>
<dbReference type="SUPFAM" id="SSF46894">
    <property type="entry name" value="C-terminal effector domain of the bipartite response regulators"/>
    <property type="match status" value="1"/>
</dbReference>
<evidence type="ECO:0000259" key="4">
    <source>
        <dbReference type="PROSITE" id="PS50043"/>
    </source>
</evidence>
<dbReference type="InterPro" id="IPR016032">
    <property type="entry name" value="Sig_transdc_resp-reg_C-effctor"/>
</dbReference>
<gene>
    <name evidence="6" type="ORF">G3I70_40485</name>
</gene>
<sequence length="218" mass="23430">MKQAGAETIRVVLVDDHPVVLSGLRTLLGEFDDLEVVGAATTGTEALNVCRAARPDVVVLDLRIPAPSGPGLVARLRDTAPETRIVLLSTQLEARDVSWASQSGVSGFVLKGDDPSQIAVAVRRVAAGESFVSAELSGALLRSVRAEERTRPEFTRREFDVLQHLVKGATNRQIARSLSVSERTVKAHLTAVFGKLQVRDRTGAVAEAFRQGIVTLED</sequence>
<feature type="domain" description="HTH luxR-type" evidence="4">
    <location>
        <begin position="147"/>
        <end position="212"/>
    </location>
</feature>
<dbReference type="InterPro" id="IPR000792">
    <property type="entry name" value="Tscrpt_reg_LuxR_C"/>
</dbReference>
<feature type="domain" description="Response regulatory" evidence="5">
    <location>
        <begin position="10"/>
        <end position="126"/>
    </location>
</feature>
<proteinExistence type="predicted"/>
<protein>
    <submittedName>
        <fullName evidence="6">Response regulator transcription factor</fullName>
    </submittedName>
</protein>
<evidence type="ECO:0000313" key="7">
    <source>
        <dbReference type="Proteomes" id="UP000475532"/>
    </source>
</evidence>
<dbReference type="InterPro" id="IPR039420">
    <property type="entry name" value="WalR-like"/>
</dbReference>
<dbReference type="SMART" id="SM00448">
    <property type="entry name" value="REC"/>
    <property type="match status" value="1"/>
</dbReference>
<dbReference type="AlphaFoldDB" id="A0A6L9QTL9"/>
<dbReference type="Pfam" id="PF00196">
    <property type="entry name" value="GerE"/>
    <property type="match status" value="1"/>
</dbReference>
<dbReference type="GO" id="GO:0003677">
    <property type="term" value="F:DNA binding"/>
    <property type="evidence" value="ECO:0007669"/>
    <property type="project" value="UniProtKB-KW"/>
</dbReference>
<dbReference type="InterPro" id="IPR058245">
    <property type="entry name" value="NreC/VraR/RcsB-like_REC"/>
</dbReference>
<dbReference type="PROSITE" id="PS50110">
    <property type="entry name" value="RESPONSE_REGULATORY"/>
    <property type="match status" value="1"/>
</dbReference>